<reference evidence="3" key="1">
    <citation type="submission" date="2014-03" db="EMBL/GenBank/DDBJ databases">
        <authorList>
            <person name="Aksoy S."/>
            <person name="Warren W."/>
            <person name="Wilson R.K."/>
        </authorList>
    </citation>
    <scope>NUCLEOTIDE SEQUENCE [LARGE SCALE GENOMIC DNA]</scope>
    <source>
        <strain evidence="3">IAEA</strain>
    </source>
</reference>
<name>A0A1A9WHY5_9MUSC</name>
<keyword evidence="1" id="KW-1133">Transmembrane helix</keyword>
<evidence type="ECO:0000313" key="2">
    <source>
        <dbReference type="EnsemblMetazoa" id="GBRI020438-PA"/>
    </source>
</evidence>
<reference evidence="2" key="2">
    <citation type="submission" date="2020-05" db="UniProtKB">
        <authorList>
            <consortium name="EnsemblMetazoa"/>
        </authorList>
    </citation>
    <scope>IDENTIFICATION</scope>
    <source>
        <strain evidence="2">IAEA</strain>
    </source>
</reference>
<dbReference type="VEuPathDB" id="VectorBase:GBRI020438"/>
<feature type="transmembrane region" description="Helical" evidence="1">
    <location>
        <begin position="73"/>
        <end position="96"/>
    </location>
</feature>
<organism evidence="2 3">
    <name type="scientific">Glossina brevipalpis</name>
    <dbReference type="NCBI Taxonomy" id="37001"/>
    <lineage>
        <taxon>Eukaryota</taxon>
        <taxon>Metazoa</taxon>
        <taxon>Ecdysozoa</taxon>
        <taxon>Arthropoda</taxon>
        <taxon>Hexapoda</taxon>
        <taxon>Insecta</taxon>
        <taxon>Pterygota</taxon>
        <taxon>Neoptera</taxon>
        <taxon>Endopterygota</taxon>
        <taxon>Diptera</taxon>
        <taxon>Brachycera</taxon>
        <taxon>Muscomorpha</taxon>
        <taxon>Hippoboscoidea</taxon>
        <taxon>Glossinidae</taxon>
        <taxon>Glossina</taxon>
    </lineage>
</organism>
<dbReference type="Proteomes" id="UP000091820">
    <property type="component" value="Unassembled WGS sequence"/>
</dbReference>
<keyword evidence="3" id="KW-1185">Reference proteome</keyword>
<keyword evidence="1" id="KW-0812">Transmembrane</keyword>
<protein>
    <submittedName>
        <fullName evidence="2">Uncharacterized protein</fullName>
    </submittedName>
</protein>
<evidence type="ECO:0000313" key="3">
    <source>
        <dbReference type="Proteomes" id="UP000091820"/>
    </source>
</evidence>
<sequence>MIQVTQLSTTLDAGSSQSVIYSPMVNKIRNRNGSGSCHHIQSHKVFSRISVVASWNPSLLVSPFLESMYSPSIVGVLVSLVVKLVIIAITISNVVVSSGRHLILMVNSQDMKGIATETLLQLTYNLNCS</sequence>
<evidence type="ECO:0000256" key="1">
    <source>
        <dbReference type="SAM" id="Phobius"/>
    </source>
</evidence>
<proteinExistence type="predicted"/>
<keyword evidence="1" id="KW-0472">Membrane</keyword>
<dbReference type="EnsemblMetazoa" id="GBRI020438-RA">
    <property type="protein sequence ID" value="GBRI020438-PA"/>
    <property type="gene ID" value="GBRI020438"/>
</dbReference>
<dbReference type="AlphaFoldDB" id="A0A1A9WHY5"/>
<accession>A0A1A9WHY5</accession>